<dbReference type="GO" id="GO:0016020">
    <property type="term" value="C:membrane"/>
    <property type="evidence" value="ECO:0007669"/>
    <property type="project" value="UniProtKB-SubCell"/>
</dbReference>
<dbReference type="STRING" id="106004.A0A1Y2G4L9"/>
<organism evidence="7 8">
    <name type="scientific">Leucosporidium creatinivorum</name>
    <dbReference type="NCBI Taxonomy" id="106004"/>
    <lineage>
        <taxon>Eukaryota</taxon>
        <taxon>Fungi</taxon>
        <taxon>Dikarya</taxon>
        <taxon>Basidiomycota</taxon>
        <taxon>Pucciniomycotina</taxon>
        <taxon>Microbotryomycetes</taxon>
        <taxon>Leucosporidiales</taxon>
        <taxon>Leucosporidium</taxon>
    </lineage>
</organism>
<protein>
    <submittedName>
        <fullName evidence="7">Membrane transport protein-domain-containing protein</fullName>
    </submittedName>
</protein>
<accession>A0A1Y2G4L9</accession>
<dbReference type="GO" id="GO:0005783">
    <property type="term" value="C:endoplasmic reticulum"/>
    <property type="evidence" value="ECO:0007669"/>
    <property type="project" value="TreeGrafter"/>
</dbReference>
<feature type="compositionally biased region" description="Acidic residues" evidence="5">
    <location>
        <begin position="323"/>
        <end position="340"/>
    </location>
</feature>
<feature type="transmembrane region" description="Helical" evidence="6">
    <location>
        <begin position="87"/>
        <end position="108"/>
    </location>
</feature>
<evidence type="ECO:0000313" key="8">
    <source>
        <dbReference type="Proteomes" id="UP000193467"/>
    </source>
</evidence>
<feature type="transmembrane region" description="Helical" evidence="6">
    <location>
        <begin position="377"/>
        <end position="400"/>
    </location>
</feature>
<keyword evidence="8" id="KW-1185">Reference proteome</keyword>
<feature type="transmembrane region" description="Helical" evidence="6">
    <location>
        <begin position="541"/>
        <end position="562"/>
    </location>
</feature>
<dbReference type="InParanoid" id="A0A1Y2G4L9"/>
<comment type="caution">
    <text evidence="7">The sequence shown here is derived from an EMBL/GenBank/DDBJ whole genome shotgun (WGS) entry which is preliminary data.</text>
</comment>
<gene>
    <name evidence="7" type="ORF">BCR35DRAFT_298474</name>
</gene>
<comment type="subcellular location">
    <subcellularLocation>
        <location evidence="1">Membrane</location>
        <topology evidence="1">Multi-pass membrane protein</topology>
    </subcellularLocation>
</comment>
<feature type="transmembrane region" description="Helical" evidence="6">
    <location>
        <begin position="120"/>
        <end position="143"/>
    </location>
</feature>
<dbReference type="PANTHER" id="PTHR31794">
    <property type="entry name" value="AUXIN EFFLUX TRANSPORTER FAMILY PROTEIN (EUROFUNG)"/>
    <property type="match status" value="1"/>
</dbReference>
<dbReference type="InterPro" id="IPR004776">
    <property type="entry name" value="Mem_transp_PIN-like"/>
</dbReference>
<evidence type="ECO:0000256" key="3">
    <source>
        <dbReference type="ARBA" id="ARBA00022989"/>
    </source>
</evidence>
<dbReference type="OrthoDB" id="2499604at2759"/>
<feature type="region of interest" description="Disordered" evidence="5">
    <location>
        <begin position="190"/>
        <end position="248"/>
    </location>
</feature>
<proteinExistence type="predicted"/>
<dbReference type="AlphaFoldDB" id="A0A1Y2G4L9"/>
<keyword evidence="3 6" id="KW-1133">Transmembrane helix</keyword>
<feature type="transmembrane region" description="Helical" evidence="6">
    <location>
        <begin position="469"/>
        <end position="491"/>
    </location>
</feature>
<dbReference type="Proteomes" id="UP000193467">
    <property type="component" value="Unassembled WGS sequence"/>
</dbReference>
<dbReference type="Pfam" id="PF03547">
    <property type="entry name" value="Mem_trans"/>
    <property type="match status" value="1"/>
</dbReference>
<reference evidence="7 8" key="1">
    <citation type="submission" date="2016-07" db="EMBL/GenBank/DDBJ databases">
        <title>Pervasive Adenine N6-methylation of Active Genes in Fungi.</title>
        <authorList>
            <consortium name="DOE Joint Genome Institute"/>
            <person name="Mondo S.J."/>
            <person name="Dannebaum R.O."/>
            <person name="Kuo R.C."/>
            <person name="Labutti K."/>
            <person name="Haridas S."/>
            <person name="Kuo A."/>
            <person name="Salamov A."/>
            <person name="Ahrendt S.R."/>
            <person name="Lipzen A."/>
            <person name="Sullivan W."/>
            <person name="Andreopoulos W.B."/>
            <person name="Clum A."/>
            <person name="Lindquist E."/>
            <person name="Daum C."/>
            <person name="Ramamoorthy G.K."/>
            <person name="Gryganskyi A."/>
            <person name="Culley D."/>
            <person name="Magnuson J.K."/>
            <person name="James T.Y."/>
            <person name="O'Malley M.A."/>
            <person name="Stajich J.E."/>
            <person name="Spatafora J.W."/>
            <person name="Visel A."/>
            <person name="Grigoriev I.V."/>
        </authorList>
    </citation>
    <scope>NUCLEOTIDE SEQUENCE [LARGE SCALE GENOMIC DNA]</scope>
    <source>
        <strain evidence="7 8">62-1032</strain>
    </source>
</reference>
<evidence type="ECO:0000256" key="6">
    <source>
        <dbReference type="SAM" id="Phobius"/>
    </source>
</evidence>
<keyword evidence="4 6" id="KW-0472">Membrane</keyword>
<feature type="compositionally biased region" description="Gly residues" evidence="5">
    <location>
        <begin position="235"/>
        <end position="246"/>
    </location>
</feature>
<evidence type="ECO:0000313" key="7">
    <source>
        <dbReference type="EMBL" id="ORY92885.1"/>
    </source>
</evidence>
<name>A0A1Y2G4L9_9BASI</name>
<evidence type="ECO:0000256" key="2">
    <source>
        <dbReference type="ARBA" id="ARBA00022692"/>
    </source>
</evidence>
<keyword evidence="2 6" id="KW-0812">Transmembrane</keyword>
<dbReference type="PANTHER" id="PTHR31794:SF2">
    <property type="entry name" value="AUXIN EFFLUX TRANSPORTER FAMILY PROTEIN (EUROFUNG)"/>
    <property type="match status" value="1"/>
</dbReference>
<feature type="region of interest" description="Disordered" evidence="5">
    <location>
        <begin position="283"/>
        <end position="345"/>
    </location>
</feature>
<evidence type="ECO:0000256" key="5">
    <source>
        <dbReference type="SAM" id="MobiDB-lite"/>
    </source>
</evidence>
<dbReference type="EMBL" id="MCGR01000001">
    <property type="protein sequence ID" value="ORY92885.1"/>
    <property type="molecule type" value="Genomic_DNA"/>
</dbReference>
<feature type="transmembrane region" description="Helical" evidence="6">
    <location>
        <begin position="56"/>
        <end position="75"/>
    </location>
</feature>
<dbReference type="GO" id="GO:0055085">
    <property type="term" value="P:transmembrane transport"/>
    <property type="evidence" value="ECO:0007669"/>
    <property type="project" value="InterPro"/>
</dbReference>
<evidence type="ECO:0000256" key="4">
    <source>
        <dbReference type="ARBA" id="ARBA00023136"/>
    </source>
</evidence>
<feature type="transmembrane region" description="Helical" evidence="6">
    <location>
        <begin position="503"/>
        <end position="521"/>
    </location>
</feature>
<sequence>MFLFQSNSLAVVYKEPNPLPALIAVVVESILEVFFLCLVGWILARKGIVDDKAKKILNKLNVSLFTPALLFSKVAFSLTPEKLADLYIIPVGFVIISTFSAAVAWGMGKVFRLKKSQRNFAIACTMFQNSNSLPIALMQSLIGEHMPLSWGPKDNKDSQLGRALSYLVLFSTLGIIVRWSIGVRLLTSAEAQDDDSPTSSDPFADPQAEEEASYYLDNSARSRSENQPLIEGAGVRRGGLKGGNGVENGIEGDGARGYALRHKGSGSEASSATISGGGGLLVRESEEQEDDTAALKAQKRKQRGRIFQSFPNTPIPSQYGGSEPEDSEDEEEDEGEDEEWGAQRGVGRRFVDGVEASRAWRLGVRAVRPLRRVGRKVGAFMTVPLWAALLSLVVACIPPLQHVLNEAEPLKAAIKNAGNCSVPITLVTLGAYFYRPSPPSPPRPLLSRLNPFAKSSSPSTGQPGETRTVLVTVVSRMVIVPMCLLPLFGWWAAKTVNVADDPVFVVVACLLIGSPTAITLAQITSSAAGDTFEKLISRTLFVSYAIMTAPCTIALVVAALFIDKFQ</sequence>
<dbReference type="FunCoup" id="A0A1Y2G4L9">
    <property type="interactions" value="24"/>
</dbReference>
<feature type="transmembrane region" description="Helical" evidence="6">
    <location>
        <begin position="20"/>
        <end position="44"/>
    </location>
</feature>
<feature type="transmembrane region" description="Helical" evidence="6">
    <location>
        <begin position="163"/>
        <end position="181"/>
    </location>
</feature>
<evidence type="ECO:0000256" key="1">
    <source>
        <dbReference type="ARBA" id="ARBA00004141"/>
    </source>
</evidence>